<name>A0A858RDS8_9BACT</name>
<feature type="signal peptide" evidence="1">
    <location>
        <begin position="1"/>
        <end position="20"/>
    </location>
</feature>
<keyword evidence="3" id="KW-1185">Reference proteome</keyword>
<dbReference type="EMBL" id="CP051774">
    <property type="protein sequence ID" value="QJE94480.1"/>
    <property type="molecule type" value="Genomic_DNA"/>
</dbReference>
<organism evidence="2 3">
    <name type="scientific">Luteolibacter luteus</name>
    <dbReference type="NCBI Taxonomy" id="2728835"/>
    <lineage>
        <taxon>Bacteria</taxon>
        <taxon>Pseudomonadati</taxon>
        <taxon>Verrucomicrobiota</taxon>
        <taxon>Verrucomicrobiia</taxon>
        <taxon>Verrucomicrobiales</taxon>
        <taxon>Verrucomicrobiaceae</taxon>
        <taxon>Luteolibacter</taxon>
    </lineage>
</organism>
<protein>
    <submittedName>
        <fullName evidence="2">ThuA domain-containing protein</fullName>
    </submittedName>
</protein>
<proteinExistence type="predicted"/>
<dbReference type="Gene3D" id="3.40.50.880">
    <property type="match status" value="1"/>
</dbReference>
<sequence length="327" mass="35906">MTTTIFRTLLPLAFTATVMADDPWLVFEGTKGPGKGKHVVFISGDEEYRTEESFPMLGKMLAEKHGFKCTVLFSIDPKTGEINPNEQTNIPGVEAIDSADFLVFGLRFRELPDDKMKHIVDYVEAGKPLLGLRTSTHAFNYEDNKQSPYASWSFGSDGGFGKKVLGETWINHHGDHGKESTRGVIEEANKNHPLLRGVEDVWGPTDVYGVTKLPDDATVLLRGQVLTGMKPTDGAVEGKKNDPMMPVAWVRERKLENGKTQKVICSTMGSSTDFVSPGLARFVTNSVYWGTGLEVPAKLDTAPVGKYAPTNFGFNGFKKGVKVSDLK</sequence>
<evidence type="ECO:0000313" key="3">
    <source>
        <dbReference type="Proteomes" id="UP000501812"/>
    </source>
</evidence>
<dbReference type="InterPro" id="IPR029062">
    <property type="entry name" value="Class_I_gatase-like"/>
</dbReference>
<dbReference type="RefSeq" id="WP_169452701.1">
    <property type="nucleotide sequence ID" value="NZ_CP051774.1"/>
</dbReference>
<dbReference type="Proteomes" id="UP000501812">
    <property type="component" value="Chromosome"/>
</dbReference>
<dbReference type="AlphaFoldDB" id="A0A858RDS8"/>
<dbReference type="KEGG" id="luo:HHL09_01315"/>
<reference evidence="2 3" key="1">
    <citation type="submission" date="2020-04" db="EMBL/GenBank/DDBJ databases">
        <title>Luteolibacter sp. G-1-1-1 isolated from soil.</title>
        <authorList>
            <person name="Dahal R.H."/>
        </authorList>
    </citation>
    <scope>NUCLEOTIDE SEQUENCE [LARGE SCALE GENOMIC DNA]</scope>
    <source>
        <strain evidence="2 3">G-1-1-1</strain>
    </source>
</reference>
<feature type="chain" id="PRO_5032599036" evidence="1">
    <location>
        <begin position="21"/>
        <end position="327"/>
    </location>
</feature>
<dbReference type="SUPFAM" id="SSF52317">
    <property type="entry name" value="Class I glutamine amidotransferase-like"/>
    <property type="match status" value="1"/>
</dbReference>
<accession>A0A858RDS8</accession>
<keyword evidence="1" id="KW-0732">Signal</keyword>
<evidence type="ECO:0000256" key="1">
    <source>
        <dbReference type="SAM" id="SignalP"/>
    </source>
</evidence>
<evidence type="ECO:0000313" key="2">
    <source>
        <dbReference type="EMBL" id="QJE94480.1"/>
    </source>
</evidence>
<gene>
    <name evidence="2" type="ORF">HHL09_01315</name>
</gene>